<evidence type="ECO:0000313" key="2">
    <source>
        <dbReference type="EMBL" id="UNZ03686.1"/>
    </source>
</evidence>
<protein>
    <submittedName>
        <fullName evidence="2">Uncharacterized protein</fullName>
    </submittedName>
</protein>
<keyword evidence="3" id="KW-1185">Reference proteome</keyword>
<feature type="compositionally biased region" description="Polar residues" evidence="1">
    <location>
        <begin position="1"/>
        <end position="12"/>
    </location>
</feature>
<evidence type="ECO:0000313" key="3">
    <source>
        <dbReference type="Proteomes" id="UP000829494"/>
    </source>
</evidence>
<accession>A0ABY3Z063</accession>
<dbReference type="EMBL" id="CP094298">
    <property type="protein sequence ID" value="UNZ03686.1"/>
    <property type="molecule type" value="Genomic_DNA"/>
</dbReference>
<proteinExistence type="predicted"/>
<sequence length="67" mass="7034">MMEDMSSATITPGTLHPTHGATALGQDTADRAPRSHERHIAGNVFRAVKVFAAAAVSVVLLGEYADD</sequence>
<name>A0ABY3Z063_STRRM</name>
<gene>
    <name evidence="2" type="ORF">SRIMR7_16115</name>
</gene>
<evidence type="ECO:0000256" key="1">
    <source>
        <dbReference type="SAM" id="MobiDB-lite"/>
    </source>
</evidence>
<reference evidence="2 3" key="1">
    <citation type="submission" date="2022-03" db="EMBL/GenBank/DDBJ databases">
        <title>Complete genome of Streptomyces rimosus ssp. rimosus R7 (=ATCC 10970).</title>
        <authorList>
            <person name="Beganovic S."/>
            <person name="Ruckert C."/>
            <person name="Busche T."/>
            <person name="Kalinowski J."/>
            <person name="Wittmann C."/>
        </authorList>
    </citation>
    <scope>NUCLEOTIDE SEQUENCE [LARGE SCALE GENOMIC DNA]</scope>
    <source>
        <strain evidence="2 3">R7</strain>
    </source>
</reference>
<dbReference type="Proteomes" id="UP000829494">
    <property type="component" value="Chromosome"/>
</dbReference>
<organism evidence="2 3">
    <name type="scientific">Streptomyces rimosus subsp. rimosus</name>
    <dbReference type="NCBI Taxonomy" id="132474"/>
    <lineage>
        <taxon>Bacteria</taxon>
        <taxon>Bacillati</taxon>
        <taxon>Actinomycetota</taxon>
        <taxon>Actinomycetes</taxon>
        <taxon>Kitasatosporales</taxon>
        <taxon>Streptomycetaceae</taxon>
        <taxon>Streptomyces</taxon>
    </lineage>
</organism>
<feature type="region of interest" description="Disordered" evidence="1">
    <location>
        <begin position="1"/>
        <end position="36"/>
    </location>
</feature>